<keyword evidence="1" id="KW-0489">Methyltransferase</keyword>
<dbReference type="GO" id="GO:0008168">
    <property type="term" value="F:methyltransferase activity"/>
    <property type="evidence" value="ECO:0007669"/>
    <property type="project" value="UniProtKB-KW"/>
</dbReference>
<gene>
    <name evidence="1" type="ORF">PQU92_00445</name>
</gene>
<comment type="caution">
    <text evidence="1">The sequence shown here is derived from an EMBL/GenBank/DDBJ whole genome shotgun (WGS) entry which is preliminary data.</text>
</comment>
<proteinExistence type="predicted"/>
<dbReference type="EMBL" id="JAQQKX010000001">
    <property type="protein sequence ID" value="MDC7681732.1"/>
    <property type="molecule type" value="Genomic_DNA"/>
</dbReference>
<dbReference type="Pfam" id="PF13489">
    <property type="entry name" value="Methyltransf_23"/>
    <property type="match status" value="1"/>
</dbReference>
<reference evidence="1 2" key="1">
    <citation type="submission" date="2023-01" db="EMBL/GenBank/DDBJ databases">
        <title>Novel species of the genus Asticcacaulis isolated from rivers.</title>
        <authorList>
            <person name="Lu H."/>
        </authorList>
    </citation>
    <scope>NUCLEOTIDE SEQUENCE [LARGE SCALE GENOMIC DNA]</scope>
    <source>
        <strain evidence="1 2">BYS171W</strain>
    </source>
</reference>
<protein>
    <submittedName>
        <fullName evidence="1">Class I SAM-dependent methyltransferase</fullName>
    </submittedName>
</protein>
<dbReference type="RefSeq" id="WP_272746252.1">
    <property type="nucleotide sequence ID" value="NZ_JAQQKX010000001.1"/>
</dbReference>
<dbReference type="Gene3D" id="3.40.50.150">
    <property type="entry name" value="Vaccinia Virus protein VP39"/>
    <property type="match status" value="1"/>
</dbReference>
<dbReference type="SUPFAM" id="SSF53335">
    <property type="entry name" value="S-adenosyl-L-methionine-dependent methyltransferases"/>
    <property type="match status" value="1"/>
</dbReference>
<keyword evidence="1" id="KW-0808">Transferase</keyword>
<evidence type="ECO:0000313" key="1">
    <source>
        <dbReference type="EMBL" id="MDC7681732.1"/>
    </source>
</evidence>
<keyword evidence="2" id="KW-1185">Reference proteome</keyword>
<dbReference type="Proteomes" id="UP001214854">
    <property type="component" value="Unassembled WGS sequence"/>
</dbReference>
<organism evidence="1 2">
    <name type="scientific">Asticcacaulis aquaticus</name>
    <dbReference type="NCBI Taxonomy" id="2984212"/>
    <lineage>
        <taxon>Bacteria</taxon>
        <taxon>Pseudomonadati</taxon>
        <taxon>Pseudomonadota</taxon>
        <taxon>Alphaproteobacteria</taxon>
        <taxon>Caulobacterales</taxon>
        <taxon>Caulobacteraceae</taxon>
        <taxon>Asticcacaulis</taxon>
    </lineage>
</organism>
<dbReference type="InterPro" id="IPR029063">
    <property type="entry name" value="SAM-dependent_MTases_sf"/>
</dbReference>
<accession>A0ABT5HNV8</accession>
<name>A0ABT5HNV8_9CAUL</name>
<evidence type="ECO:0000313" key="2">
    <source>
        <dbReference type="Proteomes" id="UP001214854"/>
    </source>
</evidence>
<sequence length="230" mass="25451">MSETTDSLKTQYFHDRNAGLGGTAAPHRVAQGEREVLTFDILARLAGYAEVMQPKLGALIDAGCGDRYIAPAVQQRGFDYLGLDIGDLDFETGRLPVPDASVDLFVSLAVIEHLRDPSLFLSEAMRVVRPGGGVILSTPNFQMDFKNFYNDPTHVKPYTPHSLAKVMSLTGLEGVAVFPGLRCKPDWYYQGANRFWKARYLLPFRGDNRLAPSWLKGRSTSLFAIGRKPA</sequence>
<dbReference type="GO" id="GO:0032259">
    <property type="term" value="P:methylation"/>
    <property type="evidence" value="ECO:0007669"/>
    <property type="project" value="UniProtKB-KW"/>
</dbReference>